<gene>
    <name evidence="2" type="ORF">FGK64_10505</name>
</gene>
<proteinExistence type="predicted"/>
<keyword evidence="1" id="KW-0812">Transmembrane</keyword>
<feature type="transmembrane region" description="Helical" evidence="1">
    <location>
        <begin position="44"/>
        <end position="69"/>
    </location>
</feature>
<sequence>MFLAAAFYDVPGNRRAARFPRRFKAVEPCEGAEAMFELNAKTIFTLDAILCLVMGAALAAASGLVAALLGMPAGLIFWSGILLLPVAALITLAASTGNRALGWIVILGNLGWIVASLVVAAFVPANLLGTIFVLVQAGVVGVFVWIERAAMGRANAVPA</sequence>
<dbReference type="EMBL" id="VCPC01000002">
    <property type="protein sequence ID" value="TMV13188.1"/>
    <property type="molecule type" value="Genomic_DNA"/>
</dbReference>
<dbReference type="RefSeq" id="WP_138863744.1">
    <property type="nucleotide sequence ID" value="NZ_VCPC01000002.1"/>
</dbReference>
<dbReference type="Proteomes" id="UP001191082">
    <property type="component" value="Unassembled WGS sequence"/>
</dbReference>
<organism evidence="2 3">
    <name type="scientific">Arenibacterium halophilum</name>
    <dbReference type="NCBI Taxonomy" id="2583821"/>
    <lineage>
        <taxon>Bacteria</taxon>
        <taxon>Pseudomonadati</taxon>
        <taxon>Pseudomonadota</taxon>
        <taxon>Alphaproteobacteria</taxon>
        <taxon>Rhodobacterales</taxon>
        <taxon>Paracoccaceae</taxon>
        <taxon>Arenibacterium</taxon>
    </lineage>
</organism>
<keyword evidence="1" id="KW-0472">Membrane</keyword>
<evidence type="ECO:0000256" key="1">
    <source>
        <dbReference type="SAM" id="Phobius"/>
    </source>
</evidence>
<name>A0ABY2XB06_9RHOB</name>
<reference evidence="2 3" key="1">
    <citation type="submission" date="2019-05" db="EMBL/GenBank/DDBJ databases">
        <title>Marivita sp. nov. isolated from sea sediment.</title>
        <authorList>
            <person name="Kim W."/>
        </authorList>
    </citation>
    <scope>NUCLEOTIDE SEQUENCE [LARGE SCALE GENOMIC DNA]</scope>
    <source>
        <strain evidence="2 3">CAU 1492</strain>
    </source>
</reference>
<evidence type="ECO:0000313" key="2">
    <source>
        <dbReference type="EMBL" id="TMV13188.1"/>
    </source>
</evidence>
<feature type="transmembrane region" description="Helical" evidence="1">
    <location>
        <begin position="75"/>
        <end position="94"/>
    </location>
</feature>
<protein>
    <submittedName>
        <fullName evidence="2">Uncharacterized protein</fullName>
    </submittedName>
</protein>
<feature type="transmembrane region" description="Helical" evidence="1">
    <location>
        <begin position="101"/>
        <end position="121"/>
    </location>
</feature>
<keyword evidence="1" id="KW-1133">Transmembrane helix</keyword>
<accession>A0ABY2XB06</accession>
<feature type="transmembrane region" description="Helical" evidence="1">
    <location>
        <begin position="127"/>
        <end position="146"/>
    </location>
</feature>
<evidence type="ECO:0000313" key="3">
    <source>
        <dbReference type="Proteomes" id="UP001191082"/>
    </source>
</evidence>
<keyword evidence="3" id="KW-1185">Reference proteome</keyword>
<comment type="caution">
    <text evidence="2">The sequence shown here is derived from an EMBL/GenBank/DDBJ whole genome shotgun (WGS) entry which is preliminary data.</text>
</comment>